<protein>
    <submittedName>
        <fullName evidence="4">Sensory transducer protein YfmS</fullName>
    </submittedName>
</protein>
<dbReference type="Pfam" id="PF00015">
    <property type="entry name" value="MCPsignal"/>
    <property type="match status" value="1"/>
</dbReference>
<name>A0ABZ3J6I0_SPOA4</name>
<feature type="domain" description="Methyl-accepting transducer" evidence="3">
    <location>
        <begin position="111"/>
        <end position="282"/>
    </location>
</feature>
<dbReference type="PROSITE" id="PS50111">
    <property type="entry name" value="CHEMOTAXIS_TRANSDUC_2"/>
    <property type="match status" value="1"/>
</dbReference>
<gene>
    <name evidence="4" type="primary">yfmS_6</name>
    <name evidence="4" type="ORF">SPACI_037710</name>
</gene>
<accession>A0ABZ3J6I0</accession>
<proteinExistence type="predicted"/>
<dbReference type="PANTHER" id="PTHR32089:SF112">
    <property type="entry name" value="LYSOZYME-LIKE PROTEIN-RELATED"/>
    <property type="match status" value="1"/>
</dbReference>
<evidence type="ECO:0000259" key="3">
    <source>
        <dbReference type="PROSITE" id="PS50111"/>
    </source>
</evidence>
<evidence type="ECO:0000313" key="5">
    <source>
        <dbReference type="Proteomes" id="UP000216052"/>
    </source>
</evidence>
<organism evidence="4 5">
    <name type="scientific">Sporomusa acidovorans (strain ATCC 49682 / DSM 3132 / Mol)</name>
    <dbReference type="NCBI Taxonomy" id="1123286"/>
    <lineage>
        <taxon>Bacteria</taxon>
        <taxon>Bacillati</taxon>
        <taxon>Bacillota</taxon>
        <taxon>Negativicutes</taxon>
        <taxon>Selenomonadales</taxon>
        <taxon>Sporomusaceae</taxon>
        <taxon>Sporomusa</taxon>
    </lineage>
</organism>
<keyword evidence="5" id="KW-1185">Reference proteome</keyword>
<reference evidence="4" key="1">
    <citation type="submission" date="2024-05" db="EMBL/GenBank/DDBJ databases">
        <title>Isolation and characterization of Sporomusa carbonis sp. nov., a carboxydotrophic hydrogenogen in the genus of Sporomusa isolated from a charcoal burning pile.</title>
        <authorList>
            <person name="Boeer T."/>
            <person name="Rosenbaum F."/>
            <person name="Eysell L."/>
            <person name="Mueller V."/>
            <person name="Daniel R."/>
            <person name="Poehlein A."/>
        </authorList>
    </citation>
    <scope>NUCLEOTIDE SEQUENCE [LARGE SCALE GENOMIC DNA]</scope>
    <source>
        <strain evidence="4">DSM 3132</strain>
    </source>
</reference>
<evidence type="ECO:0000256" key="2">
    <source>
        <dbReference type="PROSITE-ProRule" id="PRU00284"/>
    </source>
</evidence>
<sequence>MKGRNMSDNQEMLDKFAAVLPLIHRAFDGEIGIALTDTEKFLMYHPAKDLVFPTKLNTPPFRDGSAVAILMRKKIPYLKMNMDSQLHGFPYRVMVVAIHNDHEETIGAIVISQSLDQQATLKNMAGDLLNHISTLASTSEEITAQSEEIAGITRVLAEAAKESQQQVLETNNVLGFIKDIANQTNLLGLNAAIEAARVGEQGRGFGVVAEEIRKLATNSTESIAKITAILSGIQSGSTSTYSQIIHVEEGISQVTDAIAHMAGAMQELRAMAHLLDAKAEEF</sequence>
<dbReference type="PANTHER" id="PTHR32089">
    <property type="entry name" value="METHYL-ACCEPTING CHEMOTAXIS PROTEIN MCPB"/>
    <property type="match status" value="1"/>
</dbReference>
<dbReference type="Proteomes" id="UP000216052">
    <property type="component" value="Chromosome"/>
</dbReference>
<keyword evidence="1 2" id="KW-0807">Transducer</keyword>
<dbReference type="SUPFAM" id="SSF58104">
    <property type="entry name" value="Methyl-accepting chemotaxis protein (MCP) signaling domain"/>
    <property type="match status" value="1"/>
</dbReference>
<dbReference type="Gene3D" id="1.10.287.950">
    <property type="entry name" value="Methyl-accepting chemotaxis protein"/>
    <property type="match status" value="1"/>
</dbReference>
<dbReference type="InterPro" id="IPR004089">
    <property type="entry name" value="MCPsignal_dom"/>
</dbReference>
<evidence type="ECO:0000313" key="4">
    <source>
        <dbReference type="EMBL" id="XFO73664.1"/>
    </source>
</evidence>
<dbReference type="SMART" id="SM00283">
    <property type="entry name" value="MA"/>
    <property type="match status" value="1"/>
</dbReference>
<evidence type="ECO:0000256" key="1">
    <source>
        <dbReference type="ARBA" id="ARBA00023224"/>
    </source>
</evidence>
<dbReference type="EMBL" id="CP155571">
    <property type="protein sequence ID" value="XFO73664.1"/>
    <property type="molecule type" value="Genomic_DNA"/>
</dbReference>